<dbReference type="EMBL" id="RZHD01000005">
    <property type="protein sequence ID" value="RUR45897.1"/>
    <property type="molecule type" value="Genomic_DNA"/>
</dbReference>
<dbReference type="PANTHER" id="PTHR43477:SF1">
    <property type="entry name" value="DIHYDROANTICAPSIN 7-DEHYDROGENASE"/>
    <property type="match status" value="1"/>
</dbReference>
<name>A0A3S0WML5_9GAMM</name>
<organism evidence="3 4">
    <name type="scientific">Vreelandella populi</name>
    <dbReference type="NCBI Taxonomy" id="2498858"/>
    <lineage>
        <taxon>Bacteria</taxon>
        <taxon>Pseudomonadati</taxon>
        <taxon>Pseudomonadota</taxon>
        <taxon>Gammaproteobacteria</taxon>
        <taxon>Oceanospirillales</taxon>
        <taxon>Halomonadaceae</taxon>
        <taxon>Vreelandella</taxon>
    </lineage>
</organism>
<reference evidence="3 4" key="1">
    <citation type="submission" date="2018-12" db="EMBL/GenBank/DDBJ databases">
        <title>three novel Halomonas strain isolated from plants.</title>
        <authorList>
            <person name="Sun C."/>
        </authorList>
    </citation>
    <scope>NUCLEOTIDE SEQUENCE [LARGE SCALE GENOMIC DNA]</scope>
    <source>
        <strain evidence="3 4">RC</strain>
    </source>
</reference>
<dbReference type="GO" id="GO:0016491">
    <property type="term" value="F:oxidoreductase activity"/>
    <property type="evidence" value="ECO:0007669"/>
    <property type="project" value="UniProtKB-KW"/>
</dbReference>
<dbReference type="Proteomes" id="UP000286912">
    <property type="component" value="Unassembled WGS sequence"/>
</dbReference>
<dbReference type="PRINTS" id="PR00081">
    <property type="entry name" value="GDHRDH"/>
</dbReference>
<dbReference type="InterPro" id="IPR051122">
    <property type="entry name" value="SDR_DHRS6-like"/>
</dbReference>
<dbReference type="OrthoDB" id="8665216at2"/>
<keyword evidence="2" id="KW-0560">Oxidoreductase</keyword>
<comment type="caution">
    <text evidence="3">The sequence shown here is derived from an EMBL/GenBank/DDBJ whole genome shotgun (WGS) entry which is preliminary data.</text>
</comment>
<gene>
    <name evidence="3" type="ORF">ELY37_07770</name>
</gene>
<evidence type="ECO:0000313" key="3">
    <source>
        <dbReference type="EMBL" id="RUR45897.1"/>
    </source>
</evidence>
<evidence type="ECO:0000313" key="4">
    <source>
        <dbReference type="Proteomes" id="UP000286912"/>
    </source>
</evidence>
<dbReference type="SUPFAM" id="SSF51735">
    <property type="entry name" value="NAD(P)-binding Rossmann-fold domains"/>
    <property type="match status" value="1"/>
</dbReference>
<dbReference type="InterPro" id="IPR036291">
    <property type="entry name" value="NAD(P)-bd_dom_sf"/>
</dbReference>
<dbReference type="Pfam" id="PF13561">
    <property type="entry name" value="adh_short_C2"/>
    <property type="match status" value="1"/>
</dbReference>
<evidence type="ECO:0000256" key="1">
    <source>
        <dbReference type="ARBA" id="ARBA00006484"/>
    </source>
</evidence>
<sequence length="222" mass="23635">MHILVTGCSSGIGFAICQHLLDQGHKVTGLSRRSPPIESKGFRWVSADLSALASTGLELDSSDFDAFVHAAGIMHTGNIQAYEQELAQQMWRLHVDAPALLVKKLLAEQAPLKRIVLIGSRTQQGALGKSAYAASKAAQQGLIRSWALELMASHTTVNLIAPGATRTPMLEDPSRQGVAPKLPPMGRFIEPDEIAASVSFLLSEQARSITGQTLTVCAGASL</sequence>
<dbReference type="InterPro" id="IPR002347">
    <property type="entry name" value="SDR_fam"/>
</dbReference>
<accession>A0A3S0WML5</accession>
<proteinExistence type="inferred from homology"/>
<evidence type="ECO:0000256" key="2">
    <source>
        <dbReference type="ARBA" id="ARBA00023002"/>
    </source>
</evidence>
<keyword evidence="4" id="KW-1185">Reference proteome</keyword>
<dbReference type="RefSeq" id="WP_126949441.1">
    <property type="nucleotide sequence ID" value="NZ_RZHD01000005.1"/>
</dbReference>
<dbReference type="AlphaFoldDB" id="A0A3S0WML5"/>
<dbReference type="CDD" id="cd05233">
    <property type="entry name" value="SDR_c"/>
    <property type="match status" value="1"/>
</dbReference>
<protein>
    <submittedName>
        <fullName evidence="3">SDR family oxidoreductase</fullName>
    </submittedName>
</protein>
<dbReference type="PANTHER" id="PTHR43477">
    <property type="entry name" value="DIHYDROANTICAPSIN 7-DEHYDROGENASE"/>
    <property type="match status" value="1"/>
</dbReference>
<comment type="similarity">
    <text evidence="1">Belongs to the short-chain dehydrogenases/reductases (SDR) family.</text>
</comment>
<dbReference type="Gene3D" id="3.40.50.720">
    <property type="entry name" value="NAD(P)-binding Rossmann-like Domain"/>
    <property type="match status" value="1"/>
</dbReference>